<keyword evidence="4" id="KW-1185">Reference proteome</keyword>
<feature type="signal peptide" evidence="1">
    <location>
        <begin position="1"/>
        <end position="23"/>
    </location>
</feature>
<dbReference type="Pfam" id="PF07833">
    <property type="entry name" value="Cu_amine_oxidN1"/>
    <property type="match status" value="1"/>
</dbReference>
<evidence type="ECO:0000259" key="2">
    <source>
        <dbReference type="Pfam" id="PF07833"/>
    </source>
</evidence>
<dbReference type="Proteomes" id="UP000655830">
    <property type="component" value="Unassembled WGS sequence"/>
</dbReference>
<organism evidence="3 4">
    <name type="scientific">Zhenhengia yiwuensis</name>
    <dbReference type="NCBI Taxonomy" id="2763666"/>
    <lineage>
        <taxon>Bacteria</taxon>
        <taxon>Bacillati</taxon>
        <taxon>Bacillota</taxon>
        <taxon>Clostridia</taxon>
        <taxon>Lachnospirales</taxon>
        <taxon>Lachnospiraceae</taxon>
        <taxon>Zhenhengia</taxon>
    </lineage>
</organism>
<name>A0A926EHT7_9FIRM</name>
<feature type="domain" description="Copper amine oxidase-like N-terminal" evidence="2">
    <location>
        <begin position="34"/>
        <end position="79"/>
    </location>
</feature>
<evidence type="ECO:0000256" key="1">
    <source>
        <dbReference type="SAM" id="SignalP"/>
    </source>
</evidence>
<evidence type="ECO:0000313" key="4">
    <source>
        <dbReference type="Proteomes" id="UP000655830"/>
    </source>
</evidence>
<dbReference type="EMBL" id="JACRSY010000005">
    <property type="protein sequence ID" value="MBC8578682.1"/>
    <property type="molecule type" value="Genomic_DNA"/>
</dbReference>
<feature type="chain" id="PRO_5037436438" description="Copper amine oxidase-like N-terminal domain-containing protein" evidence="1">
    <location>
        <begin position="24"/>
        <end position="323"/>
    </location>
</feature>
<protein>
    <recommendedName>
        <fullName evidence="2">Copper amine oxidase-like N-terminal domain-containing protein</fullName>
    </recommendedName>
</protein>
<keyword evidence="1" id="KW-0732">Signal</keyword>
<evidence type="ECO:0000313" key="3">
    <source>
        <dbReference type="EMBL" id="MBC8578682.1"/>
    </source>
</evidence>
<dbReference type="InterPro" id="IPR012854">
    <property type="entry name" value="Cu_amine_oxidase-like_N"/>
</dbReference>
<dbReference type="RefSeq" id="WP_249331697.1">
    <property type="nucleotide sequence ID" value="NZ_JACRSY010000005.1"/>
</dbReference>
<comment type="caution">
    <text evidence="3">The sequence shown here is derived from an EMBL/GenBank/DDBJ whole genome shotgun (WGS) entry which is preliminary data.</text>
</comment>
<accession>A0A926EHT7</accession>
<dbReference type="AlphaFoldDB" id="A0A926EHT7"/>
<sequence>MRKLTLIFLVSCALITLALPVLASPKSVQYEIILNEQDVTPTLPLIEEKGNILIPLREFASAMGASSITWDDSHHTVTVVIDDFFKAHEYLSFLSGLQSAQNDYPLPPRLQNLNLPAYPLYSKTPPMLHSNPIGLNIVSGELTMPWSVYDYEVQNGTLYIGIDWLNTLFLAQIEQTPTSLLITYPTSEALDQDIAALSELTMPLSAEEAIALWIHGQQNRNGALQYAALSPKLKVKALTYFHKQGWVTGSSSPSLEQAAVDDISSPDDSTVIYKVTFKERNGIHENSQIHQTLTIKKYTCDEQDYWFITEASGDLDYYSVLSD</sequence>
<reference evidence="3" key="1">
    <citation type="submission" date="2020-08" db="EMBL/GenBank/DDBJ databases">
        <title>Genome public.</title>
        <authorList>
            <person name="Liu C."/>
            <person name="Sun Q."/>
        </authorList>
    </citation>
    <scope>NUCLEOTIDE SEQUENCE</scope>
    <source>
        <strain evidence="3">NSJ-12</strain>
    </source>
</reference>
<proteinExistence type="predicted"/>
<gene>
    <name evidence="3" type="ORF">H8718_03955</name>
</gene>